<dbReference type="Pfam" id="PF00403">
    <property type="entry name" value="HMA"/>
    <property type="match status" value="1"/>
</dbReference>
<protein>
    <recommendedName>
        <fullName evidence="2">HMA domain-containing protein</fullName>
    </recommendedName>
</protein>
<dbReference type="Gene3D" id="3.30.70.100">
    <property type="match status" value="1"/>
</dbReference>
<gene>
    <name evidence="3" type="ORF">METZ01_LOCUS163955</name>
</gene>
<dbReference type="SUPFAM" id="SSF55008">
    <property type="entry name" value="HMA, heavy metal-associated domain"/>
    <property type="match status" value="1"/>
</dbReference>
<dbReference type="PROSITE" id="PS51257">
    <property type="entry name" value="PROKAR_LIPOPROTEIN"/>
    <property type="match status" value="1"/>
</dbReference>
<name>A0A382BC28_9ZZZZ</name>
<feature type="domain" description="HMA" evidence="2">
    <location>
        <begin position="38"/>
        <end position="94"/>
    </location>
</feature>
<dbReference type="InterPro" id="IPR036163">
    <property type="entry name" value="HMA_dom_sf"/>
</dbReference>
<organism evidence="3">
    <name type="scientific">marine metagenome</name>
    <dbReference type="NCBI Taxonomy" id="408172"/>
    <lineage>
        <taxon>unclassified sequences</taxon>
        <taxon>metagenomes</taxon>
        <taxon>ecological metagenomes</taxon>
    </lineage>
</organism>
<dbReference type="InterPro" id="IPR006121">
    <property type="entry name" value="HMA_dom"/>
</dbReference>
<dbReference type="InterPro" id="IPR017969">
    <property type="entry name" value="Heavy-metal-associated_CS"/>
</dbReference>
<evidence type="ECO:0000259" key="2">
    <source>
        <dbReference type="Pfam" id="PF00403"/>
    </source>
</evidence>
<dbReference type="CDD" id="cd00371">
    <property type="entry name" value="HMA"/>
    <property type="match status" value="1"/>
</dbReference>
<dbReference type="GO" id="GO:0046872">
    <property type="term" value="F:metal ion binding"/>
    <property type="evidence" value="ECO:0007669"/>
    <property type="project" value="UniProtKB-KW"/>
</dbReference>
<dbReference type="PROSITE" id="PS01047">
    <property type="entry name" value="HMA_1"/>
    <property type="match status" value="1"/>
</dbReference>
<proteinExistence type="predicted"/>
<reference evidence="3" key="1">
    <citation type="submission" date="2018-05" db="EMBL/GenBank/DDBJ databases">
        <authorList>
            <person name="Lanie J.A."/>
            <person name="Ng W.-L."/>
            <person name="Kazmierczak K.M."/>
            <person name="Andrzejewski T.M."/>
            <person name="Davidsen T.M."/>
            <person name="Wayne K.J."/>
            <person name="Tettelin H."/>
            <person name="Glass J.I."/>
            <person name="Rusch D."/>
            <person name="Podicherti R."/>
            <person name="Tsui H.-C.T."/>
            <person name="Winkler M.E."/>
        </authorList>
    </citation>
    <scope>NUCLEOTIDE SEQUENCE</scope>
</reference>
<sequence length="108" mass="10863">MYLLRISFICLLAVVVMIGCASKTAEIAEAPATQAVSLTVSGLKCGSCVGKVQDTLASLDGVSSANVSLPDVAAVVINPSKITTAQLTAAVSGAKSCCPVDFTAQVTE</sequence>
<dbReference type="EMBL" id="UINC01029041">
    <property type="protein sequence ID" value="SVB11101.1"/>
    <property type="molecule type" value="Genomic_DNA"/>
</dbReference>
<evidence type="ECO:0000256" key="1">
    <source>
        <dbReference type="ARBA" id="ARBA00022723"/>
    </source>
</evidence>
<dbReference type="AlphaFoldDB" id="A0A382BC28"/>
<accession>A0A382BC28</accession>
<keyword evidence="1" id="KW-0479">Metal-binding</keyword>
<evidence type="ECO:0000313" key="3">
    <source>
        <dbReference type="EMBL" id="SVB11101.1"/>
    </source>
</evidence>